<evidence type="ECO:0000313" key="6">
    <source>
        <dbReference type="EnsemblMetazoa" id="ACOM032531-PA.1"/>
    </source>
</evidence>
<dbReference type="GO" id="GO:0008270">
    <property type="term" value="F:zinc ion binding"/>
    <property type="evidence" value="ECO:0007669"/>
    <property type="project" value="UniProtKB-KW"/>
</dbReference>
<keyword evidence="3" id="KW-0862">Zinc</keyword>
<dbReference type="PANTHER" id="PTHR23235">
    <property type="entry name" value="KRUEPPEL-LIKE TRANSCRIPTION FACTOR"/>
    <property type="match status" value="1"/>
</dbReference>
<evidence type="ECO:0000256" key="3">
    <source>
        <dbReference type="ARBA" id="ARBA00022833"/>
    </source>
</evidence>
<dbReference type="AlphaFoldDB" id="A0A8W7PJG1"/>
<dbReference type="PROSITE" id="PS50157">
    <property type="entry name" value="ZINC_FINGER_C2H2_2"/>
    <property type="match status" value="1"/>
</dbReference>
<dbReference type="Pfam" id="PF00096">
    <property type="entry name" value="zf-C2H2"/>
    <property type="match status" value="1"/>
</dbReference>
<organism evidence="6">
    <name type="scientific">Anopheles coluzzii</name>
    <name type="common">African malaria mosquito</name>
    <dbReference type="NCBI Taxonomy" id="1518534"/>
    <lineage>
        <taxon>Eukaryota</taxon>
        <taxon>Metazoa</taxon>
        <taxon>Ecdysozoa</taxon>
        <taxon>Arthropoda</taxon>
        <taxon>Hexapoda</taxon>
        <taxon>Insecta</taxon>
        <taxon>Pterygota</taxon>
        <taxon>Neoptera</taxon>
        <taxon>Endopterygota</taxon>
        <taxon>Diptera</taxon>
        <taxon>Nematocera</taxon>
        <taxon>Culicoidea</taxon>
        <taxon>Culicidae</taxon>
        <taxon>Anophelinae</taxon>
        <taxon>Anopheles</taxon>
    </lineage>
</organism>
<dbReference type="InterPro" id="IPR013087">
    <property type="entry name" value="Znf_C2H2_type"/>
</dbReference>
<dbReference type="PANTHER" id="PTHR23235:SF120">
    <property type="entry name" value="KRUPPEL-LIKE FACTOR 15"/>
    <property type="match status" value="1"/>
</dbReference>
<dbReference type="FunFam" id="3.30.160.60:FF:000253">
    <property type="entry name" value="Crooked legs, isoform H"/>
    <property type="match status" value="1"/>
</dbReference>
<sequence>LIDSRCFSLFPFSLSLFVSSSNRLHTGETPYQCTYCGKKFTRKEHLTNHVRMYNGVLLLDI</sequence>
<keyword evidence="2 4" id="KW-0863">Zinc-finger</keyword>
<feature type="domain" description="C2H2-type" evidence="5">
    <location>
        <begin position="31"/>
        <end position="55"/>
    </location>
</feature>
<dbReference type="Proteomes" id="UP000075882">
    <property type="component" value="Unassembled WGS sequence"/>
</dbReference>
<evidence type="ECO:0000259" key="5">
    <source>
        <dbReference type="PROSITE" id="PS50157"/>
    </source>
</evidence>
<keyword evidence="1" id="KW-0479">Metal-binding</keyword>
<evidence type="ECO:0000256" key="1">
    <source>
        <dbReference type="ARBA" id="ARBA00022723"/>
    </source>
</evidence>
<accession>A0A8W7PJG1</accession>
<reference evidence="6" key="1">
    <citation type="submission" date="2022-08" db="UniProtKB">
        <authorList>
            <consortium name="EnsemblMetazoa"/>
        </authorList>
    </citation>
    <scope>IDENTIFICATION</scope>
</reference>
<dbReference type="SUPFAM" id="SSF57667">
    <property type="entry name" value="beta-beta-alpha zinc fingers"/>
    <property type="match status" value="1"/>
</dbReference>
<evidence type="ECO:0000256" key="4">
    <source>
        <dbReference type="PROSITE-ProRule" id="PRU00042"/>
    </source>
</evidence>
<dbReference type="GO" id="GO:0000978">
    <property type="term" value="F:RNA polymerase II cis-regulatory region sequence-specific DNA binding"/>
    <property type="evidence" value="ECO:0007669"/>
    <property type="project" value="TreeGrafter"/>
</dbReference>
<name>A0A8W7PJG1_ANOCL</name>
<dbReference type="Gene3D" id="3.30.160.60">
    <property type="entry name" value="Classic Zinc Finger"/>
    <property type="match status" value="1"/>
</dbReference>
<protein>
    <recommendedName>
        <fullName evidence="5">C2H2-type domain-containing protein</fullName>
    </recommendedName>
</protein>
<dbReference type="InterPro" id="IPR036236">
    <property type="entry name" value="Znf_C2H2_sf"/>
</dbReference>
<dbReference type="GO" id="GO:0000981">
    <property type="term" value="F:DNA-binding transcription factor activity, RNA polymerase II-specific"/>
    <property type="evidence" value="ECO:0007669"/>
    <property type="project" value="TreeGrafter"/>
</dbReference>
<evidence type="ECO:0000256" key="2">
    <source>
        <dbReference type="ARBA" id="ARBA00022771"/>
    </source>
</evidence>
<proteinExistence type="predicted"/>
<dbReference type="EnsemblMetazoa" id="ACOM032531-RA">
    <property type="protein sequence ID" value="ACOM032531-PA.1"/>
    <property type="gene ID" value="ACOM032531"/>
</dbReference>